<organism evidence="8 9">
    <name type="scientific">Sphingomonas qilianensis</name>
    <dbReference type="NCBI Taxonomy" id="1736690"/>
    <lineage>
        <taxon>Bacteria</taxon>
        <taxon>Pseudomonadati</taxon>
        <taxon>Pseudomonadota</taxon>
        <taxon>Alphaproteobacteria</taxon>
        <taxon>Sphingomonadales</taxon>
        <taxon>Sphingomonadaceae</taxon>
        <taxon>Sphingomonas</taxon>
    </lineage>
</organism>
<feature type="transmembrane region" description="Helical" evidence="6">
    <location>
        <begin position="41"/>
        <end position="60"/>
    </location>
</feature>
<comment type="similarity">
    <text evidence="2">Belongs to the GtrA family.</text>
</comment>
<proteinExistence type="inferred from homology"/>
<evidence type="ECO:0000259" key="7">
    <source>
        <dbReference type="Pfam" id="PF04138"/>
    </source>
</evidence>
<comment type="subcellular location">
    <subcellularLocation>
        <location evidence="1">Membrane</location>
        <topology evidence="1">Multi-pass membrane protein</topology>
    </subcellularLocation>
</comment>
<dbReference type="Proteomes" id="UP001404104">
    <property type="component" value="Unassembled WGS sequence"/>
</dbReference>
<keyword evidence="5 6" id="KW-0472">Membrane</keyword>
<feature type="domain" description="GtrA/DPMS transmembrane" evidence="7">
    <location>
        <begin position="12"/>
        <end position="131"/>
    </location>
</feature>
<evidence type="ECO:0000313" key="9">
    <source>
        <dbReference type="Proteomes" id="UP001404104"/>
    </source>
</evidence>
<protein>
    <submittedName>
        <fullName evidence="8">GtrA family protein</fullName>
    </submittedName>
</protein>
<dbReference type="EMBL" id="JBDIMF010000007">
    <property type="protein sequence ID" value="MEN2787689.1"/>
    <property type="molecule type" value="Genomic_DNA"/>
</dbReference>
<evidence type="ECO:0000256" key="5">
    <source>
        <dbReference type="ARBA" id="ARBA00023136"/>
    </source>
</evidence>
<evidence type="ECO:0000256" key="4">
    <source>
        <dbReference type="ARBA" id="ARBA00022989"/>
    </source>
</evidence>
<dbReference type="RefSeq" id="WP_345865937.1">
    <property type="nucleotide sequence ID" value="NZ_JBDIMF010000007.1"/>
</dbReference>
<name>A0ABU9XVW0_9SPHN</name>
<dbReference type="PANTHER" id="PTHR38459:SF1">
    <property type="entry name" value="PROPHAGE BACTOPRENOL-LINKED GLUCOSE TRANSLOCASE HOMOLOG"/>
    <property type="match status" value="1"/>
</dbReference>
<feature type="transmembrane region" description="Helical" evidence="6">
    <location>
        <begin position="12"/>
        <end position="29"/>
    </location>
</feature>
<accession>A0ABU9XVW0</accession>
<evidence type="ECO:0000313" key="8">
    <source>
        <dbReference type="EMBL" id="MEN2787689.1"/>
    </source>
</evidence>
<evidence type="ECO:0000256" key="2">
    <source>
        <dbReference type="ARBA" id="ARBA00009399"/>
    </source>
</evidence>
<sequence length="132" mass="14317">MRASGVLGQLIRFGIAGLISTLIYSAVYLPLSAHVFAPNHAVYAVPFAFAVAVTAGFFLHSAWSFKGHGTRDTSGRQHLKFIAVQGFGLLLNAGFTWVLTGLLHQPNWVPLIPVVLITPIATFALNRQWVFG</sequence>
<gene>
    <name evidence="8" type="ORF">ABC969_14825</name>
</gene>
<comment type="caution">
    <text evidence="8">The sequence shown here is derived from an EMBL/GenBank/DDBJ whole genome shotgun (WGS) entry which is preliminary data.</text>
</comment>
<dbReference type="InterPro" id="IPR007267">
    <property type="entry name" value="GtrA_DPMS_TM"/>
</dbReference>
<dbReference type="InterPro" id="IPR051401">
    <property type="entry name" value="GtrA_CellWall_Glycosyl"/>
</dbReference>
<evidence type="ECO:0000256" key="1">
    <source>
        <dbReference type="ARBA" id="ARBA00004141"/>
    </source>
</evidence>
<reference evidence="8 9" key="1">
    <citation type="submission" date="2024-05" db="EMBL/GenBank/DDBJ databases">
        <authorList>
            <person name="Liu Q."/>
            <person name="Xin Y.-H."/>
        </authorList>
    </citation>
    <scope>NUCLEOTIDE SEQUENCE [LARGE SCALE GENOMIC DNA]</scope>
    <source>
        <strain evidence="8 9">CGMCC 1.15349</strain>
    </source>
</reference>
<keyword evidence="9" id="KW-1185">Reference proteome</keyword>
<dbReference type="PANTHER" id="PTHR38459">
    <property type="entry name" value="PROPHAGE BACTOPRENOL-LINKED GLUCOSE TRANSLOCASE HOMOLOG"/>
    <property type="match status" value="1"/>
</dbReference>
<keyword evidence="4 6" id="KW-1133">Transmembrane helix</keyword>
<feature type="transmembrane region" description="Helical" evidence="6">
    <location>
        <begin position="108"/>
        <end position="126"/>
    </location>
</feature>
<dbReference type="Pfam" id="PF04138">
    <property type="entry name" value="GtrA_DPMS_TM"/>
    <property type="match status" value="1"/>
</dbReference>
<evidence type="ECO:0000256" key="3">
    <source>
        <dbReference type="ARBA" id="ARBA00022692"/>
    </source>
</evidence>
<feature type="transmembrane region" description="Helical" evidence="6">
    <location>
        <begin position="81"/>
        <end position="102"/>
    </location>
</feature>
<keyword evidence="3 6" id="KW-0812">Transmembrane</keyword>
<evidence type="ECO:0000256" key="6">
    <source>
        <dbReference type="SAM" id="Phobius"/>
    </source>
</evidence>